<comment type="caution">
    <text evidence="1">The sequence shown here is derived from an EMBL/GenBank/DDBJ whole genome shotgun (WGS) entry which is preliminary data.</text>
</comment>
<dbReference type="Gene3D" id="3.90.580.10">
    <property type="entry name" value="Zinc finger, CHC2-type domain"/>
    <property type="match status" value="1"/>
</dbReference>
<dbReference type="Gene3D" id="3.40.1360.10">
    <property type="match status" value="1"/>
</dbReference>
<accession>A0A1J7CEP6</accession>
<dbReference type="GO" id="GO:0008270">
    <property type="term" value="F:zinc ion binding"/>
    <property type="evidence" value="ECO:0007669"/>
    <property type="project" value="InterPro"/>
</dbReference>
<dbReference type="OrthoDB" id="8536512at2"/>
<dbReference type="Proteomes" id="UP000182826">
    <property type="component" value="Unassembled WGS sequence"/>
</dbReference>
<gene>
    <name evidence="1" type="ORF">BKM63_20735</name>
</gene>
<reference evidence="1 2" key="1">
    <citation type="submission" date="2016-10" db="EMBL/GenBank/DDBJ databases">
        <title>Draft Genome Sequence of Rhizobacteria Flavobacterium johnsoniae CI04.</title>
        <authorList>
            <person name="Bravo J.I."/>
            <person name="Lozano G.L."/>
            <person name="Handelsman J."/>
        </authorList>
    </citation>
    <scope>NUCLEOTIDE SEQUENCE [LARGE SCALE GENOMIC DNA]</scope>
    <source>
        <strain evidence="1 2">CI04</strain>
    </source>
</reference>
<dbReference type="Pfam" id="PF13155">
    <property type="entry name" value="Toprim_2"/>
    <property type="match status" value="1"/>
</dbReference>
<proteinExistence type="predicted"/>
<evidence type="ECO:0000313" key="1">
    <source>
        <dbReference type="EMBL" id="OIV40036.1"/>
    </source>
</evidence>
<dbReference type="EMBL" id="MLFK01000011">
    <property type="protein sequence ID" value="OIV40036.1"/>
    <property type="molecule type" value="Genomic_DNA"/>
</dbReference>
<name>A0A1J7CEP6_FLAJO</name>
<dbReference type="AlphaFoldDB" id="A0A1J7CEP6"/>
<keyword evidence="2" id="KW-1185">Reference proteome</keyword>
<dbReference type="InterPro" id="IPR036977">
    <property type="entry name" value="DNA_primase_Znf_CHC2"/>
</dbReference>
<dbReference type="RefSeq" id="WP_071638710.1">
    <property type="nucleotide sequence ID" value="NZ_MLFK01000011.1"/>
</dbReference>
<evidence type="ECO:0000313" key="2">
    <source>
        <dbReference type="Proteomes" id="UP000182826"/>
    </source>
</evidence>
<dbReference type="SUPFAM" id="SSF57783">
    <property type="entry name" value="Zinc beta-ribbon"/>
    <property type="match status" value="1"/>
</dbReference>
<organism evidence="1 2">
    <name type="scientific">Flavobacterium johnsoniae</name>
    <name type="common">Cytophaga johnsonae</name>
    <dbReference type="NCBI Taxonomy" id="986"/>
    <lineage>
        <taxon>Bacteria</taxon>
        <taxon>Pseudomonadati</taxon>
        <taxon>Bacteroidota</taxon>
        <taxon>Flavobacteriia</taxon>
        <taxon>Flavobacteriales</taxon>
        <taxon>Flavobacteriaceae</taxon>
        <taxon>Flavobacterium</taxon>
    </lineage>
</organism>
<sequence>MNFSSISIDQLKALDMVSYLYSLGFEPSKIVRDDYWYRSPLRTENTPSFKINRRLNRWYDHGMGKGGSIIDFGMLFFKCSFAEFLKNGGSAVSQPAVQAPLPGGISQKESKIIIYREKSLESQALVKYLRQRKIPMGIARRFCREISYKINDHSYYGIGFKNDMGGFEIRNPYFKSSSSPKAATTLSCNSGEVLVFEGFFDFLSYRAATAQHKEKKDFVILNSLSFIEKMRPFMEEHKTIRLFLDRDQAGMETARRALEWSSKYKDESPMYSGYKDVSEWFMNCAETERRKLRPGLKP</sequence>
<dbReference type="SUPFAM" id="SSF56731">
    <property type="entry name" value="DNA primase core"/>
    <property type="match status" value="1"/>
</dbReference>
<dbReference type="CDD" id="cd01029">
    <property type="entry name" value="TOPRIM_primases"/>
    <property type="match status" value="1"/>
</dbReference>
<dbReference type="InterPro" id="IPR034154">
    <property type="entry name" value="TOPRIM_DnaG/twinkle"/>
</dbReference>
<dbReference type="GO" id="GO:0003677">
    <property type="term" value="F:DNA binding"/>
    <property type="evidence" value="ECO:0007669"/>
    <property type="project" value="InterPro"/>
</dbReference>
<protein>
    <submittedName>
        <fullName evidence="1">DNA primase</fullName>
    </submittedName>
</protein>
<dbReference type="GO" id="GO:0006260">
    <property type="term" value="P:DNA replication"/>
    <property type="evidence" value="ECO:0007669"/>
    <property type="project" value="InterPro"/>
</dbReference>